<comment type="caution">
    <text evidence="2">The sequence shown here is derived from an EMBL/GenBank/DDBJ whole genome shotgun (WGS) entry which is preliminary data.</text>
</comment>
<dbReference type="EMBL" id="JAACNO010001912">
    <property type="protein sequence ID" value="KAF4136649.1"/>
    <property type="molecule type" value="Genomic_DNA"/>
</dbReference>
<feature type="region of interest" description="Disordered" evidence="1">
    <location>
        <begin position="1"/>
        <end position="98"/>
    </location>
</feature>
<gene>
    <name evidence="2" type="ORF">GN958_ATG14139</name>
</gene>
<sequence length="117" mass="11901">MATTNDALRTPPPEVQAPQEASAVVLASPHMTISDATADPSPERQRNLASEFDDIDSGSEPSHDAAEDAQDSEGDDFTPAVSADEESNGGSGICDVSTGGVLADANLVEASDDPGCL</sequence>
<feature type="compositionally biased region" description="Acidic residues" evidence="1">
    <location>
        <begin position="67"/>
        <end position="76"/>
    </location>
</feature>
<dbReference type="AlphaFoldDB" id="A0A8S9UBH5"/>
<reference evidence="2" key="1">
    <citation type="submission" date="2020-03" db="EMBL/GenBank/DDBJ databases">
        <title>Hybrid Assembly of Korean Phytophthora infestans isolates.</title>
        <authorList>
            <person name="Prokchorchik M."/>
            <person name="Lee Y."/>
            <person name="Seo J."/>
            <person name="Cho J.-H."/>
            <person name="Park Y.-E."/>
            <person name="Jang D.-C."/>
            <person name="Im J.-S."/>
            <person name="Choi J.-G."/>
            <person name="Park H.-J."/>
            <person name="Lee G.-B."/>
            <person name="Lee Y.-G."/>
            <person name="Hong S.-Y."/>
            <person name="Cho K."/>
            <person name="Sohn K.H."/>
        </authorList>
    </citation>
    <scope>NUCLEOTIDE SEQUENCE</scope>
    <source>
        <strain evidence="2">KR_2_A2</strain>
    </source>
</reference>
<protein>
    <submittedName>
        <fullName evidence="2">Uncharacterized protein</fullName>
    </submittedName>
</protein>
<dbReference type="Proteomes" id="UP000704712">
    <property type="component" value="Unassembled WGS sequence"/>
</dbReference>
<organism evidence="2 3">
    <name type="scientific">Phytophthora infestans</name>
    <name type="common">Potato late blight agent</name>
    <name type="synonym">Botrytis infestans</name>
    <dbReference type="NCBI Taxonomy" id="4787"/>
    <lineage>
        <taxon>Eukaryota</taxon>
        <taxon>Sar</taxon>
        <taxon>Stramenopiles</taxon>
        <taxon>Oomycota</taxon>
        <taxon>Peronosporomycetes</taxon>
        <taxon>Peronosporales</taxon>
        <taxon>Peronosporaceae</taxon>
        <taxon>Phytophthora</taxon>
    </lineage>
</organism>
<accession>A0A8S9UBH5</accession>
<evidence type="ECO:0000256" key="1">
    <source>
        <dbReference type="SAM" id="MobiDB-lite"/>
    </source>
</evidence>
<proteinExistence type="predicted"/>
<evidence type="ECO:0000313" key="2">
    <source>
        <dbReference type="EMBL" id="KAF4136649.1"/>
    </source>
</evidence>
<evidence type="ECO:0000313" key="3">
    <source>
        <dbReference type="Proteomes" id="UP000704712"/>
    </source>
</evidence>
<name>A0A8S9UBH5_PHYIN</name>